<name>A0A6N2Z5C5_9BACT</name>
<protein>
    <submittedName>
        <fullName evidence="1">Uncharacterized protein</fullName>
    </submittedName>
</protein>
<sequence length="31" mass="3533">MDLPSPILSKDNYGKSRWTPTATVAARLWQE</sequence>
<dbReference type="AlphaFoldDB" id="A0A6N2Z5C5"/>
<dbReference type="EMBL" id="CACRUV010000006">
    <property type="protein sequence ID" value="VYT73030.1"/>
    <property type="molecule type" value="Genomic_DNA"/>
</dbReference>
<evidence type="ECO:0000313" key="1">
    <source>
        <dbReference type="EMBL" id="VYT73030.1"/>
    </source>
</evidence>
<reference evidence="1" key="1">
    <citation type="submission" date="2019-11" db="EMBL/GenBank/DDBJ databases">
        <authorList>
            <person name="Feng L."/>
        </authorList>
    </citation>
    <scope>NUCLEOTIDE SEQUENCE</scope>
    <source>
        <strain evidence="1">PmerdaeLFYP103</strain>
    </source>
</reference>
<organism evidence="1">
    <name type="scientific">Parabacteroides merdae</name>
    <dbReference type="NCBI Taxonomy" id="46503"/>
    <lineage>
        <taxon>Bacteria</taxon>
        <taxon>Pseudomonadati</taxon>
        <taxon>Bacteroidota</taxon>
        <taxon>Bacteroidia</taxon>
        <taxon>Bacteroidales</taxon>
        <taxon>Tannerellaceae</taxon>
        <taxon>Parabacteroides</taxon>
    </lineage>
</organism>
<accession>A0A6N2Z5C5</accession>
<gene>
    <name evidence="1" type="ORF">PMLFYP103_00424</name>
</gene>
<proteinExistence type="predicted"/>